<evidence type="ECO:0000256" key="1">
    <source>
        <dbReference type="SAM" id="Phobius"/>
    </source>
</evidence>
<dbReference type="STRING" id="673521.SAMN05660991_01318"/>
<sequence length="97" mass="10856">MTVYSWDDLSRAEQRSVLRLARKGRTHPDRRVARVAREWATEVLEREGSVPAILVGTIAGLVLGSDTGVGLSLTDRRRATRILRAVEASRVGRRYGR</sequence>
<keyword evidence="1" id="KW-0812">Transmembrane</keyword>
<dbReference type="AlphaFoldDB" id="A0A1H8RTU6"/>
<proteinExistence type="predicted"/>
<keyword evidence="1" id="KW-0472">Membrane</keyword>
<name>A0A1H8RTU6_9ACTN</name>
<dbReference type="OrthoDB" id="3296338at2"/>
<dbReference type="Proteomes" id="UP000198960">
    <property type="component" value="Unassembled WGS sequence"/>
</dbReference>
<evidence type="ECO:0000313" key="3">
    <source>
        <dbReference type="Proteomes" id="UP000198960"/>
    </source>
</evidence>
<evidence type="ECO:0000313" key="2">
    <source>
        <dbReference type="EMBL" id="SEO69588.1"/>
    </source>
</evidence>
<organism evidence="2 3">
    <name type="scientific">Trujillonella endophytica</name>
    <dbReference type="NCBI Taxonomy" id="673521"/>
    <lineage>
        <taxon>Bacteria</taxon>
        <taxon>Bacillati</taxon>
        <taxon>Actinomycetota</taxon>
        <taxon>Actinomycetes</taxon>
        <taxon>Geodermatophilales</taxon>
        <taxon>Geodermatophilaceae</taxon>
        <taxon>Trujillonella</taxon>
    </lineage>
</organism>
<keyword evidence="3" id="KW-1185">Reference proteome</keyword>
<reference evidence="3" key="1">
    <citation type="submission" date="2016-10" db="EMBL/GenBank/DDBJ databases">
        <authorList>
            <person name="Varghese N."/>
            <person name="Submissions S."/>
        </authorList>
    </citation>
    <scope>NUCLEOTIDE SEQUENCE [LARGE SCALE GENOMIC DNA]</scope>
    <source>
        <strain evidence="3">DSM 45413</strain>
    </source>
</reference>
<feature type="transmembrane region" description="Helical" evidence="1">
    <location>
        <begin position="52"/>
        <end position="74"/>
    </location>
</feature>
<accession>A0A1H8RTU6</accession>
<gene>
    <name evidence="2" type="ORF">SAMN05660991_01318</name>
</gene>
<protein>
    <submittedName>
        <fullName evidence="2">Uncharacterized protein</fullName>
    </submittedName>
</protein>
<dbReference type="RefSeq" id="WP_091941345.1">
    <property type="nucleotide sequence ID" value="NZ_FOEE01000003.1"/>
</dbReference>
<keyword evidence="1" id="KW-1133">Transmembrane helix</keyword>
<dbReference type="EMBL" id="FOEE01000003">
    <property type="protein sequence ID" value="SEO69588.1"/>
    <property type="molecule type" value="Genomic_DNA"/>
</dbReference>